<keyword evidence="3" id="KW-1185">Reference proteome</keyword>
<dbReference type="EMBL" id="CM007899">
    <property type="protein sequence ID" value="OTG12052.1"/>
    <property type="molecule type" value="Genomic_DNA"/>
</dbReference>
<sequence>MRRMRRNPKRKSECLNVTRDLAQFPFVVLFFYLRLQQTTNEKNEKKSKRKSELKLQAVDWCKKLVGFVGGQRLTVW</sequence>
<dbReference type="Proteomes" id="UP000215914">
    <property type="component" value="Chromosome 10"/>
</dbReference>
<reference evidence="2" key="2">
    <citation type="submission" date="2017-02" db="EMBL/GenBank/DDBJ databases">
        <title>Sunflower complete genome.</title>
        <authorList>
            <person name="Langlade N."/>
            <person name="Munos S."/>
        </authorList>
    </citation>
    <scope>NUCLEOTIDE SEQUENCE [LARGE SCALE GENOMIC DNA]</scope>
    <source>
        <tissue evidence="2">Leaves</tissue>
    </source>
</reference>
<protein>
    <submittedName>
        <fullName evidence="2">Uncharacterized protein</fullName>
    </submittedName>
</protein>
<proteinExistence type="predicted"/>
<evidence type="ECO:0000313" key="3">
    <source>
        <dbReference type="Proteomes" id="UP000215914"/>
    </source>
</evidence>
<organism evidence="2 3">
    <name type="scientific">Helianthus annuus</name>
    <name type="common">Common sunflower</name>
    <dbReference type="NCBI Taxonomy" id="4232"/>
    <lineage>
        <taxon>Eukaryota</taxon>
        <taxon>Viridiplantae</taxon>
        <taxon>Streptophyta</taxon>
        <taxon>Embryophyta</taxon>
        <taxon>Tracheophyta</taxon>
        <taxon>Spermatophyta</taxon>
        <taxon>Magnoliopsida</taxon>
        <taxon>eudicotyledons</taxon>
        <taxon>Gunneridae</taxon>
        <taxon>Pentapetalae</taxon>
        <taxon>asterids</taxon>
        <taxon>campanulids</taxon>
        <taxon>Asterales</taxon>
        <taxon>Asteraceae</taxon>
        <taxon>Asteroideae</taxon>
        <taxon>Heliantheae alliance</taxon>
        <taxon>Heliantheae</taxon>
        <taxon>Helianthus</taxon>
    </lineage>
</organism>
<evidence type="ECO:0000313" key="2">
    <source>
        <dbReference type="EMBL" id="OTG12052.1"/>
    </source>
</evidence>
<gene>
    <name evidence="2" type="ORF">HannXRQ_Chr10g0305501</name>
    <name evidence="1" type="ORF">HanXRQr2_Chr10g0450491</name>
</gene>
<name>A0A251TN58_HELAN</name>
<accession>A0A251TN58</accession>
<reference evidence="1" key="3">
    <citation type="submission" date="2020-06" db="EMBL/GenBank/DDBJ databases">
        <title>Helianthus annuus Genome sequencing and assembly Release 2.</title>
        <authorList>
            <person name="Gouzy J."/>
            <person name="Langlade N."/>
            <person name="Munos S."/>
        </authorList>
    </citation>
    <scope>NUCLEOTIDE SEQUENCE</scope>
    <source>
        <tissue evidence="1">Leaves</tissue>
    </source>
</reference>
<dbReference type="AlphaFoldDB" id="A0A251TN58"/>
<evidence type="ECO:0000313" key="1">
    <source>
        <dbReference type="EMBL" id="KAF5787235.1"/>
    </source>
</evidence>
<dbReference type="InParanoid" id="A0A251TN58"/>
<reference evidence="1 3" key="1">
    <citation type="journal article" date="2017" name="Nature">
        <title>The sunflower genome provides insights into oil metabolism, flowering and Asterid evolution.</title>
        <authorList>
            <person name="Badouin H."/>
            <person name="Gouzy J."/>
            <person name="Grassa C.J."/>
            <person name="Murat F."/>
            <person name="Staton S.E."/>
            <person name="Cottret L."/>
            <person name="Lelandais-Briere C."/>
            <person name="Owens G.L."/>
            <person name="Carrere S."/>
            <person name="Mayjonade B."/>
            <person name="Legrand L."/>
            <person name="Gill N."/>
            <person name="Kane N.C."/>
            <person name="Bowers J.E."/>
            <person name="Hubner S."/>
            <person name="Bellec A."/>
            <person name="Berard A."/>
            <person name="Berges H."/>
            <person name="Blanchet N."/>
            <person name="Boniface M.C."/>
            <person name="Brunel D."/>
            <person name="Catrice O."/>
            <person name="Chaidir N."/>
            <person name="Claudel C."/>
            <person name="Donnadieu C."/>
            <person name="Faraut T."/>
            <person name="Fievet G."/>
            <person name="Helmstetter N."/>
            <person name="King M."/>
            <person name="Knapp S.J."/>
            <person name="Lai Z."/>
            <person name="Le Paslier M.C."/>
            <person name="Lippi Y."/>
            <person name="Lorenzon L."/>
            <person name="Mandel J.R."/>
            <person name="Marage G."/>
            <person name="Marchand G."/>
            <person name="Marquand E."/>
            <person name="Bret-Mestries E."/>
            <person name="Morien E."/>
            <person name="Nambeesan S."/>
            <person name="Nguyen T."/>
            <person name="Pegot-Espagnet P."/>
            <person name="Pouilly N."/>
            <person name="Raftis F."/>
            <person name="Sallet E."/>
            <person name="Schiex T."/>
            <person name="Thomas J."/>
            <person name="Vandecasteele C."/>
            <person name="Vares D."/>
            <person name="Vear F."/>
            <person name="Vautrin S."/>
            <person name="Crespi M."/>
            <person name="Mangin B."/>
            <person name="Burke J.M."/>
            <person name="Salse J."/>
            <person name="Munos S."/>
            <person name="Vincourt P."/>
            <person name="Rieseberg L.H."/>
            <person name="Langlade N.B."/>
        </authorList>
    </citation>
    <scope>NUCLEOTIDE SEQUENCE [LARGE SCALE GENOMIC DNA]</scope>
    <source>
        <strain evidence="3">cv. SF193</strain>
        <tissue evidence="1">Leaves</tissue>
    </source>
</reference>
<dbReference type="EMBL" id="MNCJ02000325">
    <property type="protein sequence ID" value="KAF5787235.1"/>
    <property type="molecule type" value="Genomic_DNA"/>
</dbReference>
<dbReference type="Gramene" id="mRNA:HanXRQr2_Chr10g0450491">
    <property type="protein sequence ID" value="mRNA:HanXRQr2_Chr10g0450491"/>
    <property type="gene ID" value="HanXRQr2_Chr10g0450491"/>
</dbReference>